<keyword evidence="3 6" id="KW-0418">Kinase</keyword>
<feature type="domain" description="Protein kinase" evidence="5">
    <location>
        <begin position="9"/>
        <end position="277"/>
    </location>
</feature>
<evidence type="ECO:0000256" key="3">
    <source>
        <dbReference type="ARBA" id="ARBA00022777"/>
    </source>
</evidence>
<keyword evidence="2" id="KW-0547">Nucleotide-binding</keyword>
<name>A0A0F6SF97_9BACT</name>
<evidence type="ECO:0000256" key="1">
    <source>
        <dbReference type="ARBA" id="ARBA00022679"/>
    </source>
</evidence>
<evidence type="ECO:0000259" key="5">
    <source>
        <dbReference type="PROSITE" id="PS50011"/>
    </source>
</evidence>
<dbReference type="PANTHER" id="PTHR43289:SF6">
    <property type="entry name" value="SERINE_THREONINE-PROTEIN KINASE NEKL-3"/>
    <property type="match status" value="1"/>
</dbReference>
<dbReference type="AlphaFoldDB" id="A0A0F6SF97"/>
<dbReference type="Pfam" id="PF00069">
    <property type="entry name" value="Pkinase"/>
    <property type="match status" value="1"/>
</dbReference>
<dbReference type="Proteomes" id="UP000034883">
    <property type="component" value="Chromosome"/>
</dbReference>
<dbReference type="EMBL" id="CP011125">
    <property type="protein sequence ID" value="AKF06564.1"/>
    <property type="molecule type" value="Genomic_DNA"/>
</dbReference>
<keyword evidence="4" id="KW-0067">ATP-binding</keyword>
<gene>
    <name evidence="6" type="ORF">DB32_003713</name>
</gene>
<organism evidence="6 7">
    <name type="scientific">Sandaracinus amylolyticus</name>
    <dbReference type="NCBI Taxonomy" id="927083"/>
    <lineage>
        <taxon>Bacteria</taxon>
        <taxon>Pseudomonadati</taxon>
        <taxon>Myxococcota</taxon>
        <taxon>Polyangia</taxon>
        <taxon>Polyangiales</taxon>
        <taxon>Sandaracinaceae</taxon>
        <taxon>Sandaracinus</taxon>
    </lineage>
</organism>
<dbReference type="SMART" id="SM00220">
    <property type="entry name" value="S_TKc"/>
    <property type="match status" value="1"/>
</dbReference>
<evidence type="ECO:0000313" key="6">
    <source>
        <dbReference type="EMBL" id="AKF06564.1"/>
    </source>
</evidence>
<keyword evidence="7" id="KW-1185">Reference proteome</keyword>
<accession>A0A0F6SF97</accession>
<dbReference type="Gene3D" id="1.10.510.10">
    <property type="entry name" value="Transferase(Phosphotransferase) domain 1"/>
    <property type="match status" value="1"/>
</dbReference>
<dbReference type="GO" id="GO:0005524">
    <property type="term" value="F:ATP binding"/>
    <property type="evidence" value="ECO:0007669"/>
    <property type="project" value="UniProtKB-KW"/>
</dbReference>
<reference evidence="6 7" key="1">
    <citation type="submission" date="2015-03" db="EMBL/GenBank/DDBJ databases">
        <title>Genome assembly of Sandaracinus amylolyticus DSM 53668.</title>
        <authorList>
            <person name="Sharma G."/>
            <person name="Subramanian S."/>
        </authorList>
    </citation>
    <scope>NUCLEOTIDE SEQUENCE [LARGE SCALE GENOMIC DNA]</scope>
    <source>
        <strain evidence="6 7">DSM 53668</strain>
    </source>
</reference>
<evidence type="ECO:0000313" key="7">
    <source>
        <dbReference type="Proteomes" id="UP000034883"/>
    </source>
</evidence>
<dbReference type="InterPro" id="IPR000719">
    <property type="entry name" value="Prot_kinase_dom"/>
</dbReference>
<dbReference type="Gene3D" id="3.30.200.20">
    <property type="entry name" value="Phosphorylase Kinase, domain 1"/>
    <property type="match status" value="1"/>
</dbReference>
<keyword evidence="6" id="KW-0723">Serine/threonine-protein kinase</keyword>
<dbReference type="PROSITE" id="PS50011">
    <property type="entry name" value="PROTEIN_KINASE_DOM"/>
    <property type="match status" value="1"/>
</dbReference>
<dbReference type="PANTHER" id="PTHR43289">
    <property type="entry name" value="MITOGEN-ACTIVATED PROTEIN KINASE KINASE KINASE 20-RELATED"/>
    <property type="match status" value="1"/>
</dbReference>
<dbReference type="InterPro" id="IPR011009">
    <property type="entry name" value="Kinase-like_dom_sf"/>
</dbReference>
<protein>
    <submittedName>
        <fullName evidence="6">Serine/threonine protein kinase</fullName>
    </submittedName>
</protein>
<dbReference type="STRING" id="927083.DB32_003713"/>
<evidence type="ECO:0000256" key="2">
    <source>
        <dbReference type="ARBA" id="ARBA00022741"/>
    </source>
</evidence>
<evidence type="ECO:0000256" key="4">
    <source>
        <dbReference type="ARBA" id="ARBA00022840"/>
    </source>
</evidence>
<dbReference type="GO" id="GO:0004674">
    <property type="term" value="F:protein serine/threonine kinase activity"/>
    <property type="evidence" value="ECO:0007669"/>
    <property type="project" value="UniProtKB-KW"/>
</dbReference>
<dbReference type="RefSeq" id="WP_169791476.1">
    <property type="nucleotide sequence ID" value="NZ_CP011125.1"/>
</dbReference>
<proteinExistence type="predicted"/>
<sequence length="482" mass="52583">MPRVVDGKFRLIETLDGGTDTVRFLAEHTGIRRQVELETLAQGVPWPGPEAERLLREARAMGSVSHAAIQSVVDSGTDPDGRPYVVYEALRGVRVSELLAQTPGGIGAVRAGRIVLGALEAMRAMHRAGVVVRGLGPENVVVLPPRDDDEDEPVKLRALERAAFLAEPAPRDEIPYTPWIAPEIRRGSAGLDPRVDIYSAGMMLRHLITGRTQSIHPVPDTARRAIERATAEDPDERFPDVDVLMQAVSLLVPSEGRRPRDEMPTPQDPLAADLHWLSMRRTTRHGQRTAPEGVAKIHLLPVLLTIEAIYRRLGEDAWSQLATEVPGVDDLLPGSGNTELHLATGVKIALFAQIVSAADAIAGRGDLSMLTEITEAVAHRGLRRLLPDLPSPMVVEALIDGFPYVWSRITRQGTAMVLERDARSARLAVRDQAQPSLELSGFVAGLLRAAIRQSGVRECDVTLTSCEALGDAHDVYRVEWKA</sequence>
<dbReference type="KEGG" id="samy:DB32_003713"/>
<keyword evidence="1" id="KW-0808">Transferase</keyword>
<dbReference type="SUPFAM" id="SSF56112">
    <property type="entry name" value="Protein kinase-like (PK-like)"/>
    <property type="match status" value="1"/>
</dbReference>